<feature type="region of interest" description="Disordered" evidence="1">
    <location>
        <begin position="1"/>
        <end position="39"/>
    </location>
</feature>
<keyword evidence="2" id="KW-0812">Transmembrane</keyword>
<dbReference type="AlphaFoldDB" id="A0A8J4PSA8"/>
<organism evidence="3 4">
    <name type="scientific">Polysphondylium violaceum</name>
    <dbReference type="NCBI Taxonomy" id="133409"/>
    <lineage>
        <taxon>Eukaryota</taxon>
        <taxon>Amoebozoa</taxon>
        <taxon>Evosea</taxon>
        <taxon>Eumycetozoa</taxon>
        <taxon>Dictyostelia</taxon>
        <taxon>Dictyosteliales</taxon>
        <taxon>Dictyosteliaceae</taxon>
        <taxon>Polysphondylium</taxon>
    </lineage>
</organism>
<keyword evidence="2" id="KW-0472">Membrane</keyword>
<comment type="caution">
    <text evidence="3">The sequence shown here is derived from an EMBL/GenBank/DDBJ whole genome shotgun (WGS) entry which is preliminary data.</text>
</comment>
<feature type="transmembrane region" description="Helical" evidence="2">
    <location>
        <begin position="388"/>
        <end position="406"/>
    </location>
</feature>
<keyword evidence="2" id="KW-1133">Transmembrane helix</keyword>
<feature type="compositionally biased region" description="Low complexity" evidence="1">
    <location>
        <begin position="195"/>
        <end position="209"/>
    </location>
</feature>
<gene>
    <name evidence="3" type="ORF">CYY_006358</name>
</gene>
<evidence type="ECO:0000313" key="4">
    <source>
        <dbReference type="Proteomes" id="UP000695562"/>
    </source>
</evidence>
<dbReference type="Proteomes" id="UP000695562">
    <property type="component" value="Unassembled WGS sequence"/>
</dbReference>
<evidence type="ECO:0000313" key="3">
    <source>
        <dbReference type="EMBL" id="KAF2072324.1"/>
    </source>
</evidence>
<feature type="compositionally biased region" description="Low complexity" evidence="1">
    <location>
        <begin position="315"/>
        <end position="332"/>
    </location>
</feature>
<accession>A0A8J4PSA8</accession>
<proteinExistence type="predicted"/>
<sequence>MYYNNRKSSSSSNGNGVKDAIEEEEEEMSNLYFISPPSPLSPKQTNQFLYGSDKPTMAKLSLYSTLPPSTLGEITNVTTDSGVDTYPDENEFKQQQQQQQPKVVTKKQIQYYSQQQQQQREEKEEYFETNPDFGVLYVSTKEDLLLCLNVLKKEIHQFKGLSNNLLSRLQTLEEGIGYEKSQRTSPTLVLNSNEQPQQQGVSPSSSTSSLNANLTFHNNSNDEQVALTNCIQEIHKIIEKQKQYEKLLSMREKQWDIELNKVAHSILIQLNNTSNNSNLDINQRQQLTDNLNFLLNNTSYNGNANINSGNEDDANLNNFSPSSSSSSLSTLSNSTITNNNTIVKESNSNNSSSSNVIITTKQEKNNIFKRVYIYIFGTNKSISLWKKVVIVSVIIVLWPIIAHLLWRLVSRFFLKRNSNSVAAARLQASIYKPIKTLKPIVSNQQQQQQQQGLFKKLKSVFSKNNNSLSAIVSNNSGTNSSISSSTTTPQIRAPDIVKAFYKGVMTGEGGSNNNLTNNTISSLSNTINNAVGTSGGSGGIIQPLSSSSAASTLSSTLASATASLSPSSSSATSIINNFTPSAISSLNIPSASSVSSSLSNLPTPPLLPSSGGSSVASSIGTTGIPLPNTNEHGFMFNLVKNILSPGN</sequence>
<protein>
    <submittedName>
        <fullName evidence="3">Uncharacterized protein</fullName>
    </submittedName>
</protein>
<name>A0A8J4PSA8_9MYCE</name>
<dbReference type="EMBL" id="AJWJ01000290">
    <property type="protein sequence ID" value="KAF2072324.1"/>
    <property type="molecule type" value="Genomic_DNA"/>
</dbReference>
<evidence type="ECO:0000256" key="2">
    <source>
        <dbReference type="SAM" id="Phobius"/>
    </source>
</evidence>
<reference evidence="3" key="1">
    <citation type="submission" date="2020-01" db="EMBL/GenBank/DDBJ databases">
        <title>Development of genomics and gene disruption for Polysphondylium violaceum indicates a role for the polyketide synthase stlB in stalk morphogenesis.</title>
        <authorList>
            <person name="Narita B."/>
            <person name="Kawabe Y."/>
            <person name="Kin K."/>
            <person name="Saito T."/>
            <person name="Gibbs R."/>
            <person name="Kuspa A."/>
            <person name="Muzny D."/>
            <person name="Queller D."/>
            <person name="Richards S."/>
            <person name="Strassman J."/>
            <person name="Sucgang R."/>
            <person name="Worley K."/>
            <person name="Schaap P."/>
        </authorList>
    </citation>
    <scope>NUCLEOTIDE SEQUENCE</scope>
    <source>
        <strain evidence="3">QSvi11</strain>
    </source>
</reference>
<feature type="region of interest" description="Disordered" evidence="1">
    <location>
        <begin position="192"/>
        <end position="216"/>
    </location>
</feature>
<keyword evidence="4" id="KW-1185">Reference proteome</keyword>
<evidence type="ECO:0000256" key="1">
    <source>
        <dbReference type="SAM" id="MobiDB-lite"/>
    </source>
</evidence>
<dbReference type="OrthoDB" id="21612at2759"/>
<feature type="region of interest" description="Disordered" evidence="1">
    <location>
        <begin position="304"/>
        <end position="332"/>
    </location>
</feature>